<proteinExistence type="predicted"/>
<feature type="domain" description="DUF5919" evidence="1">
    <location>
        <begin position="51"/>
        <end position="198"/>
    </location>
</feature>
<evidence type="ECO:0000259" key="1">
    <source>
        <dbReference type="Pfam" id="PF19319"/>
    </source>
</evidence>
<dbReference type="AlphaFoldDB" id="A0A849BZW0"/>
<sequence>MAALLHKSQDHLWPDVAPRRQFADVEAVFPTRAEFIQAMPPRELFRGAATIDMVGLSLNLLCQQYSDSDILKSVASGTTLRCLFLDPAGKHILDREQEESHDPGVLSNLTGINIGSLARVRNKIPAHSTGSIAIRTYDEPLRFNITVVDRKTCVIQPYLPSARGVESPTFVARRNDQPGLFDTFSQVFESMWATGKEVVAQ</sequence>
<accession>A0A849BZW0</accession>
<keyword evidence="3" id="KW-1185">Reference proteome</keyword>
<comment type="caution">
    <text evidence="2">The sequence shown here is derived from an EMBL/GenBank/DDBJ whole genome shotgun (WGS) entry which is preliminary data.</text>
</comment>
<dbReference type="RefSeq" id="WP_157552024.1">
    <property type="nucleotide sequence ID" value="NZ_JABELX010000007.1"/>
</dbReference>
<dbReference type="Pfam" id="PF19319">
    <property type="entry name" value="DUF5919"/>
    <property type="match status" value="1"/>
</dbReference>
<dbReference type="InterPro" id="IPR045697">
    <property type="entry name" value="DUF5919"/>
</dbReference>
<organism evidence="2 3">
    <name type="scientific">Nocardia uniformis</name>
    <dbReference type="NCBI Taxonomy" id="53432"/>
    <lineage>
        <taxon>Bacteria</taxon>
        <taxon>Bacillati</taxon>
        <taxon>Actinomycetota</taxon>
        <taxon>Actinomycetes</taxon>
        <taxon>Mycobacteriales</taxon>
        <taxon>Nocardiaceae</taxon>
        <taxon>Nocardia</taxon>
    </lineage>
</organism>
<protein>
    <recommendedName>
        <fullName evidence="1">DUF5919 domain-containing protein</fullName>
    </recommendedName>
</protein>
<reference evidence="2 3" key="1">
    <citation type="submission" date="2020-05" db="EMBL/GenBank/DDBJ databases">
        <title>MicrobeNet Type strains.</title>
        <authorList>
            <person name="Nicholson A.C."/>
        </authorList>
    </citation>
    <scope>NUCLEOTIDE SEQUENCE [LARGE SCALE GENOMIC DNA]</scope>
    <source>
        <strain evidence="2 3">JCM 3224</strain>
    </source>
</reference>
<gene>
    <name evidence="2" type="ORF">HLB23_19635</name>
</gene>
<dbReference type="Proteomes" id="UP000586827">
    <property type="component" value="Unassembled WGS sequence"/>
</dbReference>
<dbReference type="EMBL" id="JABELX010000007">
    <property type="protein sequence ID" value="NNH72042.1"/>
    <property type="molecule type" value="Genomic_DNA"/>
</dbReference>
<evidence type="ECO:0000313" key="3">
    <source>
        <dbReference type="Proteomes" id="UP000586827"/>
    </source>
</evidence>
<name>A0A849BZW0_9NOCA</name>
<evidence type="ECO:0000313" key="2">
    <source>
        <dbReference type="EMBL" id="NNH72042.1"/>
    </source>
</evidence>